<accession>A0ABP0QY14</accession>
<dbReference type="InterPro" id="IPR036413">
    <property type="entry name" value="YaeB-like_sf"/>
</dbReference>
<dbReference type="NCBIfam" id="TIGR00104">
    <property type="entry name" value="tRNA_TsaA"/>
    <property type="match status" value="1"/>
</dbReference>
<keyword evidence="1" id="KW-0949">S-adenosyl-L-methionine</keyword>
<dbReference type="InterPro" id="IPR036414">
    <property type="entry name" value="YaeB_N_sf"/>
</dbReference>
<evidence type="ECO:0000313" key="6">
    <source>
        <dbReference type="Proteomes" id="UP001642484"/>
    </source>
</evidence>
<evidence type="ECO:0000256" key="3">
    <source>
        <dbReference type="SAM" id="MobiDB-lite"/>
    </source>
</evidence>
<feature type="region of interest" description="Disordered" evidence="3">
    <location>
        <begin position="251"/>
        <end position="278"/>
    </location>
</feature>
<dbReference type="Gene3D" id="2.40.30.70">
    <property type="entry name" value="YaeB-like"/>
    <property type="match status" value="1"/>
</dbReference>
<keyword evidence="6" id="KW-1185">Reference proteome</keyword>
<gene>
    <name evidence="5" type="ORF">CCMP2556_LOCUS44571</name>
</gene>
<dbReference type="Pfam" id="PF01980">
    <property type="entry name" value="TrmO_N"/>
    <property type="match status" value="1"/>
</dbReference>
<evidence type="ECO:0000313" key="5">
    <source>
        <dbReference type="EMBL" id="CAK9093207.1"/>
    </source>
</evidence>
<feature type="compositionally biased region" description="Basic and acidic residues" evidence="3">
    <location>
        <begin position="258"/>
        <end position="278"/>
    </location>
</feature>
<dbReference type="SUPFAM" id="SSF118196">
    <property type="entry name" value="YaeB-like"/>
    <property type="match status" value="1"/>
</dbReference>
<sequence length="278" mass="30549">MRTALLHHAHRTAFAGQFHTIGAIAPAAVPPRRARLPALGVAVLQMTLAGRVGRCISRGALPKRAQRPPQVHTDAFQTPRQIALTSIAVVRSPYKERFGCPRQPSVTKGVLGAKAADCTLEFLPENIGSQEKIRFALQDLEGFEVIWVISYLHMNEGWSARVTPPRGPRRKRGLFATRAPHRPNHLGMSACRLVSVDIANLRVLVHGLDLLDGTPVVDVKPYVPYCDSFPGARAGWLDEIEDQAEADHLSYWPPPKHLSPDAVDREAADGEEKVLQEG</sequence>
<dbReference type="PANTHER" id="PTHR12818:SF0">
    <property type="entry name" value="TRNA (ADENINE(37)-N6)-METHYLTRANSFERASE"/>
    <property type="match status" value="1"/>
</dbReference>
<organism evidence="5 6">
    <name type="scientific">Durusdinium trenchii</name>
    <dbReference type="NCBI Taxonomy" id="1381693"/>
    <lineage>
        <taxon>Eukaryota</taxon>
        <taxon>Sar</taxon>
        <taxon>Alveolata</taxon>
        <taxon>Dinophyceae</taxon>
        <taxon>Suessiales</taxon>
        <taxon>Symbiodiniaceae</taxon>
        <taxon>Durusdinium</taxon>
    </lineage>
</organism>
<reference evidence="5 6" key="1">
    <citation type="submission" date="2024-02" db="EMBL/GenBank/DDBJ databases">
        <authorList>
            <person name="Chen Y."/>
            <person name="Shah S."/>
            <person name="Dougan E. K."/>
            <person name="Thang M."/>
            <person name="Chan C."/>
        </authorList>
    </citation>
    <scope>NUCLEOTIDE SEQUENCE [LARGE SCALE GENOMIC DNA]</scope>
</reference>
<dbReference type="InterPro" id="IPR023370">
    <property type="entry name" value="TrmO-like_N"/>
</dbReference>
<dbReference type="PROSITE" id="PS51668">
    <property type="entry name" value="TSAA_2"/>
    <property type="match status" value="1"/>
</dbReference>
<proteinExistence type="inferred from homology"/>
<comment type="caution">
    <text evidence="5">The sequence shown here is derived from an EMBL/GenBank/DDBJ whole genome shotgun (WGS) entry which is preliminary data.</text>
</comment>
<dbReference type="CDD" id="cd09281">
    <property type="entry name" value="UPF0066"/>
    <property type="match status" value="1"/>
</dbReference>
<dbReference type="Proteomes" id="UP001642484">
    <property type="component" value="Unassembled WGS sequence"/>
</dbReference>
<evidence type="ECO:0000256" key="2">
    <source>
        <dbReference type="ARBA" id="ARBA00033753"/>
    </source>
</evidence>
<protein>
    <recommendedName>
        <fullName evidence="4">TsaA-like domain-containing protein</fullName>
    </recommendedName>
</protein>
<feature type="domain" description="TsaA-like" evidence="4">
    <location>
        <begin position="84"/>
        <end position="231"/>
    </location>
</feature>
<dbReference type="InterPro" id="IPR040372">
    <property type="entry name" value="YaeB-like"/>
</dbReference>
<dbReference type="PANTHER" id="PTHR12818">
    <property type="entry name" value="TRNA (ADENINE(37)-N6)-METHYLTRANSFERASE"/>
    <property type="match status" value="1"/>
</dbReference>
<comment type="similarity">
    <text evidence="2">Belongs to the tRNA methyltransferase O family.</text>
</comment>
<evidence type="ECO:0000259" key="4">
    <source>
        <dbReference type="PROSITE" id="PS51668"/>
    </source>
</evidence>
<dbReference type="EMBL" id="CAXAMN010025184">
    <property type="protein sequence ID" value="CAK9093207.1"/>
    <property type="molecule type" value="Genomic_DNA"/>
</dbReference>
<evidence type="ECO:0000256" key="1">
    <source>
        <dbReference type="ARBA" id="ARBA00022691"/>
    </source>
</evidence>
<name>A0ABP0QY14_9DINO</name>